<accession>A0A4W5LFX5</accession>
<reference evidence="3" key="1">
    <citation type="submission" date="2018-06" db="EMBL/GenBank/DDBJ databases">
        <title>Genome assembly of Danube salmon.</title>
        <authorList>
            <person name="Macqueen D.J."/>
            <person name="Gundappa M.K."/>
        </authorList>
    </citation>
    <scope>NUCLEOTIDE SEQUENCE [LARGE SCALE GENOMIC DNA]</scope>
</reference>
<dbReference type="PROSITE" id="PS50878">
    <property type="entry name" value="RT_POL"/>
    <property type="match status" value="1"/>
</dbReference>
<name>A0A4W5LFX5_9TELE</name>
<dbReference type="PANTHER" id="PTHR31635">
    <property type="entry name" value="REVERSE TRANSCRIPTASE DOMAIN-CONTAINING PROTEIN-RELATED"/>
    <property type="match status" value="1"/>
</dbReference>
<evidence type="ECO:0000313" key="2">
    <source>
        <dbReference type="Ensembl" id="ENSHHUP00000024799.1"/>
    </source>
</evidence>
<evidence type="ECO:0000259" key="1">
    <source>
        <dbReference type="PROSITE" id="PS50878"/>
    </source>
</evidence>
<dbReference type="Ensembl" id="ENSHHUT00000025739.1">
    <property type="protein sequence ID" value="ENSHHUP00000024799.1"/>
    <property type="gene ID" value="ENSHHUG00000015589.1"/>
</dbReference>
<dbReference type="Proteomes" id="UP000314982">
    <property type="component" value="Unassembled WGS sequence"/>
</dbReference>
<reference evidence="2" key="3">
    <citation type="submission" date="2025-09" db="UniProtKB">
        <authorList>
            <consortium name="Ensembl"/>
        </authorList>
    </citation>
    <scope>IDENTIFICATION</scope>
</reference>
<dbReference type="InterPro" id="IPR043502">
    <property type="entry name" value="DNA/RNA_pol_sf"/>
</dbReference>
<dbReference type="SUPFAM" id="SSF56672">
    <property type="entry name" value="DNA/RNA polymerases"/>
    <property type="match status" value="1"/>
</dbReference>
<reference evidence="2" key="2">
    <citation type="submission" date="2025-08" db="UniProtKB">
        <authorList>
            <consortium name="Ensembl"/>
        </authorList>
    </citation>
    <scope>IDENTIFICATION</scope>
</reference>
<dbReference type="CDD" id="cd01650">
    <property type="entry name" value="RT_nLTR_like"/>
    <property type="match status" value="1"/>
</dbReference>
<dbReference type="PANTHER" id="PTHR31635:SF196">
    <property type="entry name" value="REVERSE TRANSCRIPTASE DOMAIN-CONTAINING PROTEIN-RELATED"/>
    <property type="match status" value="1"/>
</dbReference>
<keyword evidence="3" id="KW-1185">Reference proteome</keyword>
<dbReference type="GeneTree" id="ENSGT00940000163737"/>
<evidence type="ECO:0000313" key="3">
    <source>
        <dbReference type="Proteomes" id="UP000314982"/>
    </source>
</evidence>
<proteinExistence type="predicted"/>
<protein>
    <recommendedName>
        <fullName evidence="1">Reverse transcriptase domain-containing protein</fullName>
    </recommendedName>
</protein>
<sequence length="281" mass="32138">MNSMKKGKSPGPDGLSVEFYRQFWDLLEDQIFNMFQDCIKSGEMVSTMKQGLISLIPKPDKDPSLIDNWRPITLLNIDYKLIALVYAKRLKKGIDTIINETQTGFMKGRRISSNIRLVLDLIDYSDAIDSDALVLFLDFCKAFDTIEYEFLFRSLNLFGFGENVIKVIRMFYKDINSSVLLNFNTSKRFNINRSVRQGCPISPFLFILVVELLFLDIRNDANLYGLTIFNKEIKISQLADDTTLFLRDKDQVAHALNAITAFSTASGLKLNVSKCEILCLF</sequence>
<dbReference type="AlphaFoldDB" id="A0A4W5LFX5"/>
<dbReference type="Pfam" id="PF00078">
    <property type="entry name" value="RVT_1"/>
    <property type="match status" value="1"/>
</dbReference>
<organism evidence="2 3">
    <name type="scientific">Hucho hucho</name>
    <name type="common">huchen</name>
    <dbReference type="NCBI Taxonomy" id="62062"/>
    <lineage>
        <taxon>Eukaryota</taxon>
        <taxon>Metazoa</taxon>
        <taxon>Chordata</taxon>
        <taxon>Craniata</taxon>
        <taxon>Vertebrata</taxon>
        <taxon>Euteleostomi</taxon>
        <taxon>Actinopterygii</taxon>
        <taxon>Neopterygii</taxon>
        <taxon>Teleostei</taxon>
        <taxon>Protacanthopterygii</taxon>
        <taxon>Salmoniformes</taxon>
        <taxon>Salmonidae</taxon>
        <taxon>Salmoninae</taxon>
        <taxon>Hucho</taxon>
    </lineage>
</organism>
<feature type="domain" description="Reverse transcriptase" evidence="1">
    <location>
        <begin position="37"/>
        <end position="281"/>
    </location>
</feature>
<dbReference type="STRING" id="62062.ENSHHUP00000024799"/>
<dbReference type="InterPro" id="IPR000477">
    <property type="entry name" value="RT_dom"/>
</dbReference>